<evidence type="ECO:0000313" key="3">
    <source>
        <dbReference type="Proteomes" id="UP001175271"/>
    </source>
</evidence>
<dbReference type="AlphaFoldDB" id="A0AA39IFS2"/>
<accession>A0AA39IFS2</accession>
<keyword evidence="3" id="KW-1185">Reference proteome</keyword>
<feature type="compositionally biased region" description="Polar residues" evidence="1">
    <location>
        <begin position="82"/>
        <end position="93"/>
    </location>
</feature>
<gene>
    <name evidence="2" type="ORF">QR680_008192</name>
</gene>
<evidence type="ECO:0000313" key="2">
    <source>
        <dbReference type="EMBL" id="KAK0423531.1"/>
    </source>
</evidence>
<reference evidence="2" key="1">
    <citation type="submission" date="2023-06" db="EMBL/GenBank/DDBJ databases">
        <title>Genomic analysis of the entomopathogenic nematode Steinernema hermaphroditum.</title>
        <authorList>
            <person name="Schwarz E.M."/>
            <person name="Heppert J.K."/>
            <person name="Baniya A."/>
            <person name="Schwartz H.T."/>
            <person name="Tan C.-H."/>
            <person name="Antoshechkin I."/>
            <person name="Sternberg P.W."/>
            <person name="Goodrich-Blair H."/>
            <person name="Dillman A.R."/>
        </authorList>
    </citation>
    <scope>NUCLEOTIDE SEQUENCE</scope>
    <source>
        <strain evidence="2">PS9179</strain>
        <tissue evidence="2">Whole animal</tissue>
    </source>
</reference>
<proteinExistence type="predicted"/>
<sequence length="266" mass="30118">MFCGTWVTRVGNYGPNRSVSSTLRVLNGDSDLSEQLTPIEPTMTAKNKPKNLSKKKYEVEYESLPDDRIQYLREQNRRKQSSETAPSQPASSRQEPRKMSFDYHQLKLYNGQNQQFCGEEAKYPMDAPMFTGDGCMSEMSDSGGNFLGTSSSTLPSAMGRMMNQNMNGQNMNGARYQMNGNGHMNGHAVHHQHNGPNGHHQNTPNHIRQSRTLEDCLFDDEDELVPFMRPRGKAATFSGMTPFQMRSRYQVSSSSLRYEVVHTTKL</sequence>
<feature type="region of interest" description="Disordered" evidence="1">
    <location>
        <begin position="75"/>
        <end position="97"/>
    </location>
</feature>
<dbReference type="Proteomes" id="UP001175271">
    <property type="component" value="Unassembled WGS sequence"/>
</dbReference>
<evidence type="ECO:0000256" key="1">
    <source>
        <dbReference type="SAM" id="MobiDB-lite"/>
    </source>
</evidence>
<organism evidence="2 3">
    <name type="scientific">Steinernema hermaphroditum</name>
    <dbReference type="NCBI Taxonomy" id="289476"/>
    <lineage>
        <taxon>Eukaryota</taxon>
        <taxon>Metazoa</taxon>
        <taxon>Ecdysozoa</taxon>
        <taxon>Nematoda</taxon>
        <taxon>Chromadorea</taxon>
        <taxon>Rhabditida</taxon>
        <taxon>Tylenchina</taxon>
        <taxon>Panagrolaimomorpha</taxon>
        <taxon>Strongyloidoidea</taxon>
        <taxon>Steinernematidae</taxon>
        <taxon>Steinernema</taxon>
    </lineage>
</organism>
<dbReference type="EMBL" id="JAUCMV010000001">
    <property type="protein sequence ID" value="KAK0423531.1"/>
    <property type="molecule type" value="Genomic_DNA"/>
</dbReference>
<comment type="caution">
    <text evidence="2">The sequence shown here is derived from an EMBL/GenBank/DDBJ whole genome shotgun (WGS) entry which is preliminary data.</text>
</comment>
<protein>
    <submittedName>
        <fullName evidence="2">Uncharacterized protein</fullName>
    </submittedName>
</protein>
<name>A0AA39IFS2_9BILA</name>